<dbReference type="InterPro" id="IPR001650">
    <property type="entry name" value="Helicase_C-like"/>
</dbReference>
<name>R7PVS3_METSM</name>
<dbReference type="SUPFAM" id="SSF52540">
    <property type="entry name" value="P-loop containing nucleoside triphosphate hydrolases"/>
    <property type="match status" value="1"/>
</dbReference>
<dbReference type="CDD" id="cd18785">
    <property type="entry name" value="SF2_C"/>
    <property type="match status" value="1"/>
</dbReference>
<protein>
    <recommendedName>
        <fullName evidence="1">Helicase C-terminal domain-containing protein</fullName>
    </recommendedName>
</protein>
<dbReference type="InterPro" id="IPR027417">
    <property type="entry name" value="P-loop_NTPase"/>
</dbReference>
<proteinExistence type="predicted"/>
<reference evidence="2" key="1">
    <citation type="submission" date="2012-11" db="EMBL/GenBank/DDBJ databases">
        <title>Dependencies among metagenomic species, viruses, plasmids and units of genetic variation.</title>
        <authorList>
            <person name="Nielsen H.B."/>
            <person name="Almeida M."/>
            <person name="Juncker A.S."/>
            <person name="Rasmussen S."/>
            <person name="Li J."/>
            <person name="Sunagawa S."/>
            <person name="Plichta D."/>
            <person name="Gautier L."/>
            <person name="Le Chatelier E."/>
            <person name="Peletier E."/>
            <person name="Bonde I."/>
            <person name="Nielsen T."/>
            <person name="Manichanh C."/>
            <person name="Arumugam M."/>
            <person name="Batto J."/>
            <person name="Santos M.B.Q.D."/>
            <person name="Blom N."/>
            <person name="Borruel N."/>
            <person name="Burgdorf K.S."/>
            <person name="Boumezbeur F."/>
            <person name="Casellas F."/>
            <person name="Dore J."/>
            <person name="Guarner F."/>
            <person name="Hansen T."/>
            <person name="Hildebrand F."/>
            <person name="Kaas R.S."/>
            <person name="Kennedy S."/>
            <person name="Kristiansen K."/>
            <person name="Kultima J.R."/>
            <person name="Leonard P."/>
            <person name="Levenez F."/>
            <person name="Lund O."/>
            <person name="Moumen B."/>
            <person name="Le Paslier D."/>
            <person name="Pons N."/>
            <person name="Pedersen O."/>
            <person name="Prifti E."/>
            <person name="Qin J."/>
            <person name="Raes J."/>
            <person name="Tap J."/>
            <person name="Tims S."/>
            <person name="Ussery D.W."/>
            <person name="Yamada T."/>
            <person name="MetaHit consortium"/>
            <person name="Renault P."/>
            <person name="Sicheritz-Ponten T."/>
            <person name="Bork P."/>
            <person name="Wang J."/>
            <person name="Brunak S."/>
            <person name="Ehrlich S.D."/>
        </authorList>
    </citation>
    <scope>NUCLEOTIDE SEQUENCE [LARGE SCALE GENOMIC DNA]</scope>
</reference>
<dbReference type="Proteomes" id="UP000018189">
    <property type="component" value="Unassembled WGS sequence"/>
</dbReference>
<dbReference type="NCBIfam" id="NF038326">
    <property type="entry name" value="DISARM_DrmAL"/>
    <property type="match status" value="1"/>
</dbReference>
<dbReference type="PROSITE" id="PS51194">
    <property type="entry name" value="HELICASE_CTER"/>
    <property type="match status" value="1"/>
</dbReference>
<dbReference type="EMBL" id="CBKP010000019">
    <property type="protein sequence ID" value="CDF28632.1"/>
    <property type="molecule type" value="Genomic_DNA"/>
</dbReference>
<sequence>MSDHELRKEMIMGVIDEMRGPRFNINEVVKYNPATEYLVGTVIPMDWKPPIKDNRTMDDLDSVNINDVDYVGSDDSNSGIDNVLGNNSPILNPNSQIRSFGLSFMVDSQENISLDICVTWGRYFKDEDSEEGFSLNGVLSKRQSDDLMWKRESFGEVRNVNVDNSFKKGKKIRVYESDDGLINLFIKRQELNENKSHISIYLINNLNVTTNKKKSRPEAQDCLFQPSIRVNLKDSKKLVGMDTFAESNDELDFLYRNKPVLATGHLCSVIWSEIDYYKEFKEDYKNLIWPDESAIDNSQDFIEPTIRTEFLPLYPINLPNFDIGDVDLELRANKLAYSTQNELYDNLLKLHDSYSDWINDNVSKRKSLPEKYLKISKDIIENEKEALRRIEEGIELIKSEELVYLAFCFANKTIHLQDEWKRGINTDVKTDLSDGCDEYAFKWRAFQLAFILINLESIWNENSENKSVLDLLWIPTGGGKTEAYLGIMAFTMALRRLKAKCGLIDEKTGAGVSIISRYTLRLLTVQQFRRTLRMVTAAEYLRVYKSYGNIGWRNSNSLSGDWIYGSVRFSVGMWVGGSVTPLHLNKDEIGAIDILKSDGSEGYGNPAQVMKCPVCGSWLSIPDEGLTDIKNHVHIIVYAENSSKDEIQKDMDEFEEKFIEKIKVSDKTNKKDYYTISIYFNRKVKSDEYKVLIGQIYDCYESVSLNKMSPGYIKSQGQVSPYQKRFETDYEIWCTNPECSLNHDWKEGVPFSNNEVEFPDGNYLRLLESPFKNNSKIPIPAYLIDEHVYYRCPTVLVSTADKIARLAFEPRAGSIFGVVNKYHKNYGYYRNELLPENSSAYIKDKFIEIKSLLPPDLIIQDELHLMNGPLGSLFGLYENMVDAIIKKQGGNPKYIASTATINNAEKQVKLLFSKKVSQFPPYGLDIADSFFVKDFSNDYGNMWDENNRGRVYMGVYSSGFGHFTHQIRLYSRLLRVANDNLDNDKLKYYWTIVGYYNAIKELGSGVALYKDDILSRLKNISYDPFTRKLKPEDDNLELSSRIDSTNLPIILDELERDGENKPPNYNAIFTTSMFGTGVDISHLSIMIMNAQPKTTGDYIQATGRIGRNHGGLIIDLLRSGRPRDLNHYELFSSYHSRINREVEPISVSPFSEGCLLRGLGPSLVSFLRNVGDAEFNLDENPFNISLDDSKKYVDLFKESTKKRLENMDFSNKEIRNILTKIDEGVSDWKNLVKEMDDEGNILEYHEKFSKFHSPSKNVVLGDPAHDKIDGLEVVYKNAPMSLRDIEDTLEFWV</sequence>
<gene>
    <name evidence="2" type="ORF">BN522_00515</name>
</gene>
<evidence type="ECO:0000313" key="2">
    <source>
        <dbReference type="EMBL" id="CDF28632.1"/>
    </source>
</evidence>
<organism evidence="2 3">
    <name type="scientific">Methanobrevibacter smithii CAG:186</name>
    <dbReference type="NCBI Taxonomy" id="1263088"/>
    <lineage>
        <taxon>Archaea</taxon>
        <taxon>Methanobacteriati</taxon>
        <taxon>Methanobacteriota</taxon>
        <taxon>Methanomada group</taxon>
        <taxon>Methanobacteria</taxon>
        <taxon>Methanobacteriales</taxon>
        <taxon>Methanobacteriaceae</taxon>
        <taxon>Methanobrevibacter</taxon>
    </lineage>
</organism>
<evidence type="ECO:0000313" key="3">
    <source>
        <dbReference type="Proteomes" id="UP000018189"/>
    </source>
</evidence>
<comment type="caution">
    <text evidence="2">The sequence shown here is derived from an EMBL/GenBank/DDBJ whole genome shotgun (WGS) entry which is preliminary data.</text>
</comment>
<accession>R7PVS3</accession>
<evidence type="ECO:0000259" key="1">
    <source>
        <dbReference type="PROSITE" id="PS51194"/>
    </source>
</evidence>
<dbReference type="SMART" id="SM00490">
    <property type="entry name" value="HELICc"/>
    <property type="match status" value="1"/>
</dbReference>
<dbReference type="Pfam" id="PF00271">
    <property type="entry name" value="Helicase_C"/>
    <property type="match status" value="1"/>
</dbReference>
<feature type="domain" description="Helicase C-terminal" evidence="1">
    <location>
        <begin position="991"/>
        <end position="1146"/>
    </location>
</feature>
<dbReference type="Gene3D" id="3.40.50.300">
    <property type="entry name" value="P-loop containing nucleotide triphosphate hydrolases"/>
    <property type="match status" value="1"/>
</dbReference>